<evidence type="ECO:0000256" key="7">
    <source>
        <dbReference type="RuleBase" id="RU364112"/>
    </source>
</evidence>
<evidence type="ECO:0000313" key="10">
    <source>
        <dbReference type="Proteomes" id="UP001449178"/>
    </source>
</evidence>
<keyword evidence="3 7" id="KW-0479">Metal-binding</keyword>
<dbReference type="Proteomes" id="UP001449178">
    <property type="component" value="Chromosome"/>
</dbReference>
<keyword evidence="7" id="KW-0472">Membrane</keyword>
<dbReference type="InterPro" id="IPR038297">
    <property type="entry name" value="CcmH/CycL/NrfF/Ccl2_sf"/>
</dbReference>
<keyword evidence="4 7" id="KW-0732">Signal</keyword>
<dbReference type="EMBL" id="CP150637">
    <property type="protein sequence ID" value="WZW87820.1"/>
    <property type="molecule type" value="Genomic_DNA"/>
</dbReference>
<comment type="similarity">
    <text evidence="1 7">Belongs to the CcmH/CycL/Ccl2/NrfF family.</text>
</comment>
<organism evidence="9 10">
    <name type="scientific">Ignatzschineria larvae DSM 13226</name>
    <dbReference type="NCBI Taxonomy" id="1111732"/>
    <lineage>
        <taxon>Bacteria</taxon>
        <taxon>Pseudomonadati</taxon>
        <taxon>Pseudomonadota</taxon>
        <taxon>Gammaproteobacteria</taxon>
        <taxon>Cardiobacteriales</taxon>
        <taxon>Ignatzschineriaceae</taxon>
        <taxon>Ignatzschineria</taxon>
    </lineage>
</organism>
<proteinExistence type="inferred from homology"/>
<reference evidence="9 10" key="1">
    <citation type="submission" date="2024-03" db="EMBL/GenBank/DDBJ databases">
        <title>Complete Genome Sequence and Annotation of Ignatzschineria larvae DSM 13226.</title>
        <authorList>
            <person name="Cantrell E."/>
            <person name="Burcham Z.M."/>
        </authorList>
    </citation>
    <scope>NUCLEOTIDE SEQUENCE [LARGE SCALE GENOMIC DNA]</scope>
    <source>
        <strain evidence="9 10">DSM 13226</strain>
    </source>
</reference>
<keyword evidence="2 7" id="KW-0349">Heme</keyword>
<evidence type="ECO:0000256" key="5">
    <source>
        <dbReference type="ARBA" id="ARBA00022748"/>
    </source>
</evidence>
<dbReference type="RefSeq" id="WP_245601153.1">
    <property type="nucleotide sequence ID" value="NZ_AZOD01000013.1"/>
</dbReference>
<dbReference type="InterPro" id="IPR051263">
    <property type="entry name" value="C-type_cytochrome_biogenesis"/>
</dbReference>
<evidence type="ECO:0000256" key="1">
    <source>
        <dbReference type="ARBA" id="ARBA00010342"/>
    </source>
</evidence>
<keyword evidence="7" id="KW-1133">Transmembrane helix</keyword>
<dbReference type="InterPro" id="IPR005616">
    <property type="entry name" value="CcmH/CycL/Ccl2/NrfF_N"/>
</dbReference>
<feature type="transmembrane region" description="Helical" evidence="7">
    <location>
        <begin position="123"/>
        <end position="143"/>
    </location>
</feature>
<keyword evidence="6 7" id="KW-0408">Iron</keyword>
<evidence type="ECO:0000259" key="8">
    <source>
        <dbReference type="Pfam" id="PF03918"/>
    </source>
</evidence>
<dbReference type="PANTHER" id="PTHR47870">
    <property type="entry name" value="CYTOCHROME C-TYPE BIOGENESIS PROTEIN CCMH"/>
    <property type="match status" value="1"/>
</dbReference>
<sequence>MRLLTEQRQSRFSFGKWWQMGRVFIALMALIAMLQPAFSSVNLYEFKNPVDEKRFQTLTRELRCPKCQNQNIADSDAPLAQDMRDLTYNMIIDGQADAQIVSFMVDRYGDFVMYNPPVKPITWLLWFSPVVLLLLILALVFGVKGRKKATKTTEAVAALSEEEQSRLQKILKENP</sequence>
<feature type="domain" description="CcmH/CycL/Ccl2/NrfF N-terminal" evidence="8">
    <location>
        <begin position="28"/>
        <end position="171"/>
    </location>
</feature>
<keyword evidence="10" id="KW-1185">Reference proteome</keyword>
<name>A0ABZ3BZ53_9GAMM</name>
<evidence type="ECO:0000256" key="3">
    <source>
        <dbReference type="ARBA" id="ARBA00022723"/>
    </source>
</evidence>
<gene>
    <name evidence="9" type="ORF">WMO13_00125</name>
</gene>
<dbReference type="CDD" id="cd16378">
    <property type="entry name" value="CcmH_N"/>
    <property type="match status" value="1"/>
</dbReference>
<keyword evidence="5" id="KW-0201">Cytochrome c-type biogenesis</keyword>
<comment type="function">
    <text evidence="7">Possible subunit of a heme lyase.</text>
</comment>
<dbReference type="Pfam" id="PF03918">
    <property type="entry name" value="CcmH"/>
    <property type="match status" value="1"/>
</dbReference>
<keyword evidence="7" id="KW-0812">Transmembrane</keyword>
<evidence type="ECO:0000256" key="2">
    <source>
        <dbReference type="ARBA" id="ARBA00022617"/>
    </source>
</evidence>
<dbReference type="Gene3D" id="1.10.8.640">
    <property type="entry name" value="Cytochrome C biogenesis protein"/>
    <property type="match status" value="1"/>
</dbReference>
<protein>
    <recommendedName>
        <fullName evidence="7">Cytochrome c-type biogenesis protein</fullName>
    </recommendedName>
</protein>
<evidence type="ECO:0000313" key="9">
    <source>
        <dbReference type="EMBL" id="WZW87820.1"/>
    </source>
</evidence>
<accession>A0ABZ3BZ53</accession>
<evidence type="ECO:0000256" key="4">
    <source>
        <dbReference type="ARBA" id="ARBA00022729"/>
    </source>
</evidence>
<evidence type="ECO:0000256" key="6">
    <source>
        <dbReference type="ARBA" id="ARBA00023004"/>
    </source>
</evidence>
<dbReference type="PANTHER" id="PTHR47870:SF1">
    <property type="entry name" value="CYTOCHROME C-TYPE BIOGENESIS PROTEIN CCMH"/>
    <property type="match status" value="1"/>
</dbReference>